<keyword evidence="1" id="KW-0812">Transmembrane</keyword>
<evidence type="ECO:0000259" key="2">
    <source>
        <dbReference type="Pfam" id="PF13473"/>
    </source>
</evidence>
<gene>
    <name evidence="3" type="ORF">A3A78_03495</name>
</gene>
<evidence type="ECO:0000313" key="4">
    <source>
        <dbReference type="Proteomes" id="UP000176504"/>
    </source>
</evidence>
<sequence>MSIDKILVTISGLGLSIFIYYFFLMRKGKEVKAVSSIDITVEGGYNPEIIQVPVGKETTLNFIRKDSNSCLEEVVLSDFGIRKFLPLDKKVEIKVNPQKAGEYPFSCGMNMFHGKVVAS</sequence>
<evidence type="ECO:0000313" key="3">
    <source>
        <dbReference type="EMBL" id="OGC55020.1"/>
    </source>
</evidence>
<proteinExistence type="predicted"/>
<accession>A0A1F4VDG7</accession>
<reference evidence="3 4" key="1">
    <citation type="journal article" date="2016" name="Nat. Commun.">
        <title>Thousands of microbial genomes shed light on interconnected biogeochemical processes in an aquifer system.</title>
        <authorList>
            <person name="Anantharaman K."/>
            <person name="Brown C.T."/>
            <person name="Hug L.A."/>
            <person name="Sharon I."/>
            <person name="Castelle C.J."/>
            <person name="Probst A.J."/>
            <person name="Thomas B.C."/>
            <person name="Singh A."/>
            <person name="Wilkins M.J."/>
            <person name="Karaoz U."/>
            <person name="Brodie E.L."/>
            <person name="Williams K.H."/>
            <person name="Hubbard S.S."/>
            <person name="Banfield J.F."/>
        </authorList>
    </citation>
    <scope>NUCLEOTIDE SEQUENCE [LARGE SCALE GENOMIC DNA]</scope>
</reference>
<dbReference type="InterPro" id="IPR008972">
    <property type="entry name" value="Cupredoxin"/>
</dbReference>
<feature type="transmembrane region" description="Helical" evidence="1">
    <location>
        <begin position="6"/>
        <end position="24"/>
    </location>
</feature>
<dbReference type="Gene3D" id="2.60.40.420">
    <property type="entry name" value="Cupredoxins - blue copper proteins"/>
    <property type="match status" value="1"/>
</dbReference>
<name>A0A1F4VDG7_UNCKA</name>
<dbReference type="InterPro" id="IPR028096">
    <property type="entry name" value="EfeO_Cupredoxin"/>
</dbReference>
<keyword evidence="1" id="KW-0472">Membrane</keyword>
<dbReference type="SUPFAM" id="SSF49503">
    <property type="entry name" value="Cupredoxins"/>
    <property type="match status" value="1"/>
</dbReference>
<dbReference type="AlphaFoldDB" id="A0A1F4VDG7"/>
<feature type="domain" description="EfeO-type cupredoxin-like" evidence="2">
    <location>
        <begin position="17"/>
        <end position="118"/>
    </location>
</feature>
<protein>
    <recommendedName>
        <fullName evidence="2">EfeO-type cupredoxin-like domain-containing protein</fullName>
    </recommendedName>
</protein>
<evidence type="ECO:0000256" key="1">
    <source>
        <dbReference type="SAM" id="Phobius"/>
    </source>
</evidence>
<dbReference type="Proteomes" id="UP000176504">
    <property type="component" value="Unassembled WGS sequence"/>
</dbReference>
<organism evidence="3 4">
    <name type="scientific">candidate division WWE3 bacterium RIFCSPLOWO2_01_FULL_41_18</name>
    <dbReference type="NCBI Taxonomy" id="1802625"/>
    <lineage>
        <taxon>Bacteria</taxon>
        <taxon>Katanobacteria</taxon>
    </lineage>
</organism>
<keyword evidence="1" id="KW-1133">Transmembrane helix</keyword>
<comment type="caution">
    <text evidence="3">The sequence shown here is derived from an EMBL/GenBank/DDBJ whole genome shotgun (WGS) entry which is preliminary data.</text>
</comment>
<dbReference type="Pfam" id="PF13473">
    <property type="entry name" value="Cupredoxin_1"/>
    <property type="match status" value="1"/>
</dbReference>
<dbReference type="EMBL" id="MEVI01000003">
    <property type="protein sequence ID" value="OGC55020.1"/>
    <property type="molecule type" value="Genomic_DNA"/>
</dbReference>